<evidence type="ECO:0000259" key="2">
    <source>
        <dbReference type="PROSITE" id="PS51384"/>
    </source>
</evidence>
<dbReference type="Gene3D" id="3.40.50.80">
    <property type="entry name" value="Nucleotide-binding domain of ferredoxin-NADP reductase (FNR) module"/>
    <property type="match status" value="1"/>
</dbReference>
<dbReference type="Gene3D" id="3.10.20.30">
    <property type="match status" value="1"/>
</dbReference>
<dbReference type="SUPFAM" id="SSF52343">
    <property type="entry name" value="Ferredoxin reductase-like, C-terminal NADP-linked domain"/>
    <property type="match status" value="1"/>
</dbReference>
<dbReference type="AlphaFoldDB" id="A0A1R7QG55"/>
<dbReference type="CDD" id="cd06216">
    <property type="entry name" value="FNR_iron_sulfur_binding_2"/>
    <property type="match status" value="1"/>
</dbReference>
<reference evidence="3 4" key="1">
    <citation type="submission" date="2017-02" db="EMBL/GenBank/DDBJ databases">
        <authorList>
            <person name="Peterson S.W."/>
        </authorList>
    </citation>
    <scope>NUCLEOTIDE SEQUENCE [LARGE SCALE GENOMIC DNA]</scope>
    <source>
        <strain evidence="3">C6</strain>
    </source>
</reference>
<dbReference type="PANTHER" id="PTHR47354">
    <property type="entry name" value="NADH OXIDOREDUCTASE HCR"/>
    <property type="match status" value="1"/>
</dbReference>
<dbReference type="InterPro" id="IPR039261">
    <property type="entry name" value="FNR_nucleotide-bd"/>
</dbReference>
<dbReference type="InterPro" id="IPR012675">
    <property type="entry name" value="Beta-grasp_dom_sf"/>
</dbReference>
<proteinExistence type="predicted"/>
<name>A0A1R7QG55_ACIJO</name>
<protein>
    <submittedName>
        <fullName evidence="3">Stearoyl-CoA 9-desaturase electron transfer partner</fullName>
    </submittedName>
</protein>
<dbReference type="PANTHER" id="PTHR47354:SF3">
    <property type="entry name" value="OXIDOREDUCTASE-RELATED"/>
    <property type="match status" value="1"/>
</dbReference>
<dbReference type="InterPro" id="IPR001041">
    <property type="entry name" value="2Fe-2S_ferredoxin-type"/>
</dbReference>
<organism evidence="3 4">
    <name type="scientific">Acinetobacter johnsonii</name>
    <dbReference type="NCBI Taxonomy" id="40214"/>
    <lineage>
        <taxon>Bacteria</taxon>
        <taxon>Pseudomonadati</taxon>
        <taxon>Pseudomonadota</taxon>
        <taxon>Gammaproteobacteria</taxon>
        <taxon>Moraxellales</taxon>
        <taxon>Moraxellaceae</taxon>
        <taxon>Acinetobacter</taxon>
    </lineage>
</organism>
<dbReference type="InterPro" id="IPR008333">
    <property type="entry name" value="Cbr1-like_FAD-bd_dom"/>
</dbReference>
<dbReference type="SUPFAM" id="SSF54292">
    <property type="entry name" value="2Fe-2S ferredoxin-like"/>
    <property type="match status" value="1"/>
</dbReference>
<dbReference type="InterPro" id="IPR001433">
    <property type="entry name" value="OxRdtase_FAD/NAD-bd"/>
</dbReference>
<dbReference type="SUPFAM" id="SSF63380">
    <property type="entry name" value="Riboflavin synthase domain-like"/>
    <property type="match status" value="1"/>
</dbReference>
<dbReference type="Gene3D" id="2.40.30.10">
    <property type="entry name" value="Translation factors"/>
    <property type="match status" value="1"/>
</dbReference>
<dbReference type="PROSITE" id="PS51384">
    <property type="entry name" value="FAD_FR"/>
    <property type="match status" value="1"/>
</dbReference>
<dbReference type="Pfam" id="PF00111">
    <property type="entry name" value="Fer2"/>
    <property type="match status" value="1"/>
</dbReference>
<evidence type="ECO:0000313" key="3">
    <source>
        <dbReference type="EMBL" id="SJX23263.1"/>
    </source>
</evidence>
<gene>
    <name evidence="3" type="ORF">ACNJC6_02919</name>
</gene>
<dbReference type="InterPro" id="IPR017938">
    <property type="entry name" value="Riboflavin_synthase-like_b-brl"/>
</dbReference>
<accession>A0A1R7QG55</accession>
<dbReference type="Pfam" id="PF00970">
    <property type="entry name" value="FAD_binding_6"/>
    <property type="match status" value="1"/>
</dbReference>
<sequence length="361" mass="40500">MAWSFTMQILEKTKSPLTEYAESVIDRHTANFWLQKINPLWSIHQALGKVVKKEQVAHDMVSLTLQTNRHFQMGQAGQHHPVYVVVQGVRYERTYSLTQIDAQHVLLNVKMVDQGKASHWLCEQAQIGDVLEFGQPYGDMQLTVNDQQLILLAAGSGITPMLSLLKRLEKTAKLKKQPVHLMYWVKKHTDAAFKAYFEQLAAQYSNFTFSMFYTQESDEGERLNQNHLSGLDQIENTTVYACGPSGFVATVEQLFAHANTLKTEAFSMSPFENDDVGFVNITLTKSKKVLSIPKGQSILASLEQQNVKPQHGCRMGICNKCACNKVEGSTKNLVNGSQNSEPGNFLKICVNTAQTDLIVDL</sequence>
<dbReference type="Proteomes" id="UP000196240">
    <property type="component" value="Unassembled WGS sequence"/>
</dbReference>
<dbReference type="GO" id="GO:0016491">
    <property type="term" value="F:oxidoreductase activity"/>
    <property type="evidence" value="ECO:0007669"/>
    <property type="project" value="InterPro"/>
</dbReference>
<dbReference type="EMBL" id="FUUY01000011">
    <property type="protein sequence ID" value="SJX23263.1"/>
    <property type="molecule type" value="Genomic_DNA"/>
</dbReference>
<evidence type="ECO:0000313" key="4">
    <source>
        <dbReference type="Proteomes" id="UP000196240"/>
    </source>
</evidence>
<feature type="domain" description="FAD-binding FR-type" evidence="2">
    <location>
        <begin position="43"/>
        <end position="143"/>
    </location>
</feature>
<dbReference type="PROSITE" id="PS51085">
    <property type="entry name" value="2FE2S_FER_2"/>
    <property type="match status" value="1"/>
</dbReference>
<dbReference type="Pfam" id="PF00175">
    <property type="entry name" value="NAD_binding_1"/>
    <property type="match status" value="1"/>
</dbReference>
<dbReference type="InterPro" id="IPR036010">
    <property type="entry name" value="2Fe-2S_ferredoxin-like_sf"/>
</dbReference>
<feature type="domain" description="2Fe-2S ferredoxin-type" evidence="1">
    <location>
        <begin position="279"/>
        <end position="361"/>
    </location>
</feature>
<dbReference type="InterPro" id="IPR017927">
    <property type="entry name" value="FAD-bd_FR_type"/>
</dbReference>
<dbReference type="InterPro" id="IPR050415">
    <property type="entry name" value="MRET"/>
</dbReference>
<dbReference type="CDD" id="cd00207">
    <property type="entry name" value="fer2"/>
    <property type="match status" value="1"/>
</dbReference>
<dbReference type="GO" id="GO:0051536">
    <property type="term" value="F:iron-sulfur cluster binding"/>
    <property type="evidence" value="ECO:0007669"/>
    <property type="project" value="InterPro"/>
</dbReference>
<evidence type="ECO:0000259" key="1">
    <source>
        <dbReference type="PROSITE" id="PS51085"/>
    </source>
</evidence>
<dbReference type="PRINTS" id="PR00410">
    <property type="entry name" value="PHEHYDRXLASE"/>
</dbReference>